<dbReference type="Proteomes" id="UP001168877">
    <property type="component" value="Unassembled WGS sequence"/>
</dbReference>
<protein>
    <submittedName>
        <fullName evidence="2">Uncharacterized protein</fullName>
    </submittedName>
</protein>
<name>A0AA39VW68_ACESA</name>
<reference evidence="2" key="2">
    <citation type="submission" date="2023-06" db="EMBL/GenBank/DDBJ databases">
        <authorList>
            <person name="Swenson N.G."/>
            <person name="Wegrzyn J.L."/>
            <person name="Mcevoy S.L."/>
        </authorList>
    </citation>
    <scope>NUCLEOTIDE SEQUENCE</scope>
    <source>
        <strain evidence="2">NS2018</strain>
        <tissue evidence="2">Leaf</tissue>
    </source>
</reference>
<proteinExistence type="predicted"/>
<comment type="caution">
    <text evidence="2">The sequence shown here is derived from an EMBL/GenBank/DDBJ whole genome shotgun (WGS) entry which is preliminary data.</text>
</comment>
<evidence type="ECO:0000313" key="2">
    <source>
        <dbReference type="EMBL" id="KAK0600879.1"/>
    </source>
</evidence>
<sequence length="216" mass="23974">MERDRRTLISDDSLNPSLKREIDDYQGDSSETDLDQSDAISGSNDGDGVSLAGPPTKTGIGEVGVNLLKTLVVSRLATLGELNMDPPTTFEGNLYPRVEDLVKYDWIRHGFEILCGTRFLVPVTNVERAFVASTMSNTKLLSTKDALIRQMKRIEKKKGKKVTNIPALKEVKQAEKVVFIEPSSPPAKRAKKLLHPNEESSDDSLVIKFPLTYPFI</sequence>
<feature type="compositionally biased region" description="Acidic residues" evidence="1">
    <location>
        <begin position="24"/>
        <end position="36"/>
    </location>
</feature>
<evidence type="ECO:0000256" key="1">
    <source>
        <dbReference type="SAM" id="MobiDB-lite"/>
    </source>
</evidence>
<keyword evidence="3" id="KW-1185">Reference proteome</keyword>
<gene>
    <name evidence="2" type="ORF">LWI29_019107</name>
</gene>
<dbReference type="AlphaFoldDB" id="A0AA39VW68"/>
<accession>A0AA39VW68</accession>
<feature type="region of interest" description="Disordered" evidence="1">
    <location>
        <begin position="1"/>
        <end position="55"/>
    </location>
</feature>
<dbReference type="EMBL" id="JAUESC010000003">
    <property type="protein sequence ID" value="KAK0600879.1"/>
    <property type="molecule type" value="Genomic_DNA"/>
</dbReference>
<organism evidence="2 3">
    <name type="scientific">Acer saccharum</name>
    <name type="common">Sugar maple</name>
    <dbReference type="NCBI Taxonomy" id="4024"/>
    <lineage>
        <taxon>Eukaryota</taxon>
        <taxon>Viridiplantae</taxon>
        <taxon>Streptophyta</taxon>
        <taxon>Embryophyta</taxon>
        <taxon>Tracheophyta</taxon>
        <taxon>Spermatophyta</taxon>
        <taxon>Magnoliopsida</taxon>
        <taxon>eudicotyledons</taxon>
        <taxon>Gunneridae</taxon>
        <taxon>Pentapetalae</taxon>
        <taxon>rosids</taxon>
        <taxon>malvids</taxon>
        <taxon>Sapindales</taxon>
        <taxon>Sapindaceae</taxon>
        <taxon>Hippocastanoideae</taxon>
        <taxon>Acereae</taxon>
        <taxon>Acer</taxon>
    </lineage>
</organism>
<evidence type="ECO:0000313" key="3">
    <source>
        <dbReference type="Proteomes" id="UP001168877"/>
    </source>
</evidence>
<reference evidence="2" key="1">
    <citation type="journal article" date="2022" name="Plant J.">
        <title>Strategies of tolerance reflected in two North American maple genomes.</title>
        <authorList>
            <person name="McEvoy S.L."/>
            <person name="Sezen U.U."/>
            <person name="Trouern-Trend A."/>
            <person name="McMahon S.M."/>
            <person name="Schaberg P.G."/>
            <person name="Yang J."/>
            <person name="Wegrzyn J.L."/>
            <person name="Swenson N.G."/>
        </authorList>
    </citation>
    <scope>NUCLEOTIDE SEQUENCE</scope>
    <source>
        <strain evidence="2">NS2018</strain>
    </source>
</reference>